<dbReference type="InterPro" id="IPR013321">
    <property type="entry name" value="Arc_rbn_hlx_hlx"/>
</dbReference>
<dbReference type="Proteomes" id="UP000027153">
    <property type="component" value="Unassembled WGS sequence"/>
</dbReference>
<sequence length="262" mass="30650">MNERIDKTNTSTGTESDRAYISLPKRIKEKYESYCQEKGLYTISGELRSGIMLWMEGLIEVKSNIDEDILIKEIFKGKKVELGDNYRTEITLKDNLKRFDDFWSQKGFKSRSHAIRMLIYHQILEQNNGSVLSQKRGETVKSPHIIEGEKKLNGELEGLKKKYGFGSELDAVVWIPDAKSAFEARVIENKIYIYSLTYENAAKTLKHEYREYVVKKYFSKPYIDALNASLIALSIFMKEIKNYLDNEVYREQEKIIDIFFED</sequence>
<gene>
    <name evidence="1" type="ORF">ANME2D_02505</name>
</gene>
<protein>
    <submittedName>
        <fullName evidence="1">Uncharacterized protein</fullName>
    </submittedName>
</protein>
<dbReference type="Gene3D" id="1.10.1220.10">
    <property type="entry name" value="Met repressor-like"/>
    <property type="match status" value="1"/>
</dbReference>
<dbReference type="EMBL" id="JMIY01000006">
    <property type="protein sequence ID" value="KCZ71303.1"/>
    <property type="molecule type" value="Genomic_DNA"/>
</dbReference>
<name>A0A062V3V6_9EURY</name>
<reference evidence="1 2" key="1">
    <citation type="journal article" date="2013" name="Nature">
        <title>Anaerobic oxidation of methane coupled to nitrate reduction in a novel archaeal lineage.</title>
        <authorList>
            <person name="Haroon M.F."/>
            <person name="Hu S."/>
            <person name="Shi Y."/>
            <person name="Imelfort M."/>
            <person name="Keller J."/>
            <person name="Hugenholtz P."/>
            <person name="Yuan Z."/>
            <person name="Tyson G.W."/>
        </authorList>
    </citation>
    <scope>NUCLEOTIDE SEQUENCE [LARGE SCALE GENOMIC DNA]</scope>
    <source>
        <strain evidence="1 2">ANME-2d</strain>
    </source>
</reference>
<comment type="caution">
    <text evidence="1">The sequence shown here is derived from an EMBL/GenBank/DDBJ whole genome shotgun (WGS) entry which is preliminary data.</text>
</comment>
<keyword evidence="2" id="KW-1185">Reference proteome</keyword>
<proteinExistence type="predicted"/>
<evidence type="ECO:0000313" key="1">
    <source>
        <dbReference type="EMBL" id="KCZ71303.1"/>
    </source>
</evidence>
<accession>A0A062V3V6</accession>
<dbReference type="GO" id="GO:0006355">
    <property type="term" value="P:regulation of DNA-templated transcription"/>
    <property type="evidence" value="ECO:0007669"/>
    <property type="project" value="InterPro"/>
</dbReference>
<dbReference type="RefSeq" id="WP_048092107.1">
    <property type="nucleotide sequence ID" value="NZ_JMIY01000006.1"/>
</dbReference>
<dbReference type="AlphaFoldDB" id="A0A062V3V6"/>
<evidence type="ECO:0000313" key="2">
    <source>
        <dbReference type="Proteomes" id="UP000027153"/>
    </source>
</evidence>
<organism evidence="1 2">
    <name type="scientific">Candidatus Methanoperedens nitratireducens</name>
    <dbReference type="NCBI Taxonomy" id="1392998"/>
    <lineage>
        <taxon>Archaea</taxon>
        <taxon>Methanobacteriati</taxon>
        <taxon>Methanobacteriota</taxon>
        <taxon>Stenosarchaea group</taxon>
        <taxon>Methanomicrobia</taxon>
        <taxon>Methanosarcinales</taxon>
        <taxon>ANME-2 cluster</taxon>
        <taxon>Candidatus Methanoperedentaceae</taxon>
        <taxon>Candidatus Methanoperedens</taxon>
    </lineage>
</organism>